<keyword evidence="2" id="KW-1003">Cell membrane</keyword>
<dbReference type="SMART" id="SM00044">
    <property type="entry name" value="CYCc"/>
    <property type="match status" value="1"/>
</dbReference>
<protein>
    <submittedName>
        <fullName evidence="6">Adenylate/guanylate cyclase domain-containing protein</fullName>
    </submittedName>
</protein>
<dbReference type="GO" id="GO:0004016">
    <property type="term" value="F:adenylate cyclase activity"/>
    <property type="evidence" value="ECO:0007669"/>
    <property type="project" value="UniProtKB-ARBA"/>
</dbReference>
<evidence type="ECO:0000259" key="5">
    <source>
        <dbReference type="PROSITE" id="PS50125"/>
    </source>
</evidence>
<feature type="transmembrane region" description="Helical" evidence="4">
    <location>
        <begin position="68"/>
        <end position="91"/>
    </location>
</feature>
<dbReference type="InterPro" id="IPR029787">
    <property type="entry name" value="Nucleotide_cyclase"/>
</dbReference>
<gene>
    <name evidence="6" type="ORF">F6X53_05815</name>
</gene>
<dbReference type="SUPFAM" id="SSF55073">
    <property type="entry name" value="Nucleotide cyclase"/>
    <property type="match status" value="1"/>
</dbReference>
<proteinExistence type="predicted"/>
<evidence type="ECO:0000256" key="3">
    <source>
        <dbReference type="ARBA" id="ARBA00023136"/>
    </source>
</evidence>
<name>A0A6L3T5W5_9HYPH</name>
<dbReference type="GO" id="GO:0005886">
    <property type="term" value="C:plasma membrane"/>
    <property type="evidence" value="ECO:0007669"/>
    <property type="project" value="UniProtKB-SubCell"/>
</dbReference>
<dbReference type="InterPro" id="IPR001054">
    <property type="entry name" value="A/G_cyclase"/>
</dbReference>
<dbReference type="GO" id="GO:0006171">
    <property type="term" value="P:cAMP biosynthetic process"/>
    <property type="evidence" value="ECO:0007669"/>
    <property type="project" value="TreeGrafter"/>
</dbReference>
<keyword evidence="4" id="KW-1133">Transmembrane helix</keyword>
<dbReference type="CDD" id="cd07302">
    <property type="entry name" value="CHD"/>
    <property type="match status" value="1"/>
</dbReference>
<dbReference type="AlphaFoldDB" id="A0A6L3T5W5"/>
<reference evidence="6 7" key="1">
    <citation type="submission" date="2019-09" db="EMBL/GenBank/DDBJ databases">
        <title>YIM 48816 draft genome.</title>
        <authorList>
            <person name="Jiang L."/>
        </authorList>
    </citation>
    <scope>NUCLEOTIDE SEQUENCE [LARGE SCALE GENOMIC DNA]</scope>
    <source>
        <strain evidence="6 7">YIM 48816</strain>
    </source>
</reference>
<dbReference type="PANTHER" id="PTHR43081:SF17">
    <property type="entry name" value="BLL5647 PROTEIN"/>
    <property type="match status" value="1"/>
</dbReference>
<evidence type="ECO:0000313" key="6">
    <source>
        <dbReference type="EMBL" id="KAB1080689.1"/>
    </source>
</evidence>
<evidence type="ECO:0000256" key="4">
    <source>
        <dbReference type="SAM" id="Phobius"/>
    </source>
</evidence>
<dbReference type="Pfam" id="PF00211">
    <property type="entry name" value="Guanylate_cyc"/>
    <property type="match status" value="1"/>
</dbReference>
<dbReference type="InterPro" id="IPR050697">
    <property type="entry name" value="Adenylyl/Guanylyl_Cyclase_3/4"/>
</dbReference>
<dbReference type="PROSITE" id="PS50125">
    <property type="entry name" value="GUANYLATE_CYCLASE_2"/>
    <property type="match status" value="1"/>
</dbReference>
<dbReference type="Gene3D" id="3.30.70.1230">
    <property type="entry name" value="Nucleotide cyclase"/>
    <property type="match status" value="1"/>
</dbReference>
<feature type="transmembrane region" description="Helical" evidence="4">
    <location>
        <begin position="38"/>
        <end position="56"/>
    </location>
</feature>
<sequence length="335" mass="36272">MHNLRFWFVAPVLGALAGLLYAGVFNAGTLTGSAIRGAFIGSPILLYERGFLLPYWRDRIRQAATPLFAIATLATYAAMIVLGNAIAGTLLHHVFGHMHSARAAMFMTEAGFAYALGVSGVIVFVFRVRDLIGPSVFTNLLIGRYHRPISETRIFLFLDVSGSTQFADRHGDLAAQAYLGQIFNALAAPVRRSGGSIDDYIGDMALVTWTMKRGAKDAACLRCVLDFAATLAADAAIWRDRFGQVPEFRAALHCGSVVTAEIGFERHKIAYFGDVVNTTARLEALSKTLGVTILVSADLLACIGPLPDDLVAEDLDFHAIRGRNEPLAVSAIRQR</sequence>
<evidence type="ECO:0000313" key="7">
    <source>
        <dbReference type="Proteomes" id="UP000474159"/>
    </source>
</evidence>
<accession>A0A6L3T5W5</accession>
<dbReference type="Proteomes" id="UP000474159">
    <property type="component" value="Unassembled WGS sequence"/>
</dbReference>
<evidence type="ECO:0000256" key="2">
    <source>
        <dbReference type="ARBA" id="ARBA00022475"/>
    </source>
</evidence>
<comment type="subcellular location">
    <subcellularLocation>
        <location evidence="1">Cell membrane</location>
        <topology evidence="1">Multi-pass membrane protein</topology>
    </subcellularLocation>
</comment>
<evidence type="ECO:0000256" key="1">
    <source>
        <dbReference type="ARBA" id="ARBA00004651"/>
    </source>
</evidence>
<keyword evidence="4" id="KW-0812">Transmembrane</keyword>
<dbReference type="GO" id="GO:0035556">
    <property type="term" value="P:intracellular signal transduction"/>
    <property type="evidence" value="ECO:0007669"/>
    <property type="project" value="InterPro"/>
</dbReference>
<organism evidence="6 7">
    <name type="scientific">Methylobacterium soli</name>
    <dbReference type="NCBI Taxonomy" id="553447"/>
    <lineage>
        <taxon>Bacteria</taxon>
        <taxon>Pseudomonadati</taxon>
        <taxon>Pseudomonadota</taxon>
        <taxon>Alphaproteobacteria</taxon>
        <taxon>Hyphomicrobiales</taxon>
        <taxon>Methylobacteriaceae</taxon>
        <taxon>Methylobacterium</taxon>
    </lineage>
</organism>
<feature type="domain" description="Guanylate cyclase" evidence="5">
    <location>
        <begin position="154"/>
        <end position="283"/>
    </location>
</feature>
<dbReference type="OrthoDB" id="9768499at2"/>
<comment type="caution">
    <text evidence="6">The sequence shown here is derived from an EMBL/GenBank/DDBJ whole genome shotgun (WGS) entry which is preliminary data.</text>
</comment>
<keyword evidence="3 4" id="KW-0472">Membrane</keyword>
<dbReference type="RefSeq" id="WP_150998095.1">
    <property type="nucleotide sequence ID" value="NZ_BPQY01000119.1"/>
</dbReference>
<dbReference type="PANTHER" id="PTHR43081">
    <property type="entry name" value="ADENYLATE CYCLASE, TERMINAL-DIFFERENTIATION SPECIFIC-RELATED"/>
    <property type="match status" value="1"/>
</dbReference>
<feature type="transmembrane region" description="Helical" evidence="4">
    <location>
        <begin position="103"/>
        <end position="126"/>
    </location>
</feature>
<keyword evidence="7" id="KW-1185">Reference proteome</keyword>
<dbReference type="EMBL" id="VZZK01000004">
    <property type="protein sequence ID" value="KAB1080689.1"/>
    <property type="molecule type" value="Genomic_DNA"/>
</dbReference>